<sequence>MFKTKKQKEFEKYKKIIEESRLFDNRYYLRAYGDVRRASETPIDHFIKIGLKEDRKPNAEFDPVWYKHYYKDIQTNNEFPFIHYIVHGQKEFRFSNPANIQEYEALKATFDANTYKNSYEDLQNLSDDFDFLWHYLHYGQKEGRACPVKEETANTKEIEIKTVTQVSSDELSEEQKYEYHIIHTENIDFSEYFTLNQHPFVSEDPILDYIINWKKYDPVIANYFDTSFYFIAYPDVQSVGINPLVHYISAGKVEGRKGVFDNSKIQQGSLKHDATKETVVFVSHESSASGAPLLGYNIVNILKQKYNIVHIVLEKKNIHDAFLNICEEMLVDIKDNVWMQSYIYLKQLLKKRTIKCIIANSVVTNDLTSVAKELSIPSVLLVHEFSDYIKPKGTMANSVLLADKVIVPAKIIRNSIQDEFVTLFNSKTVPANIFIQPQGKLPFIPQGHGKNETADAILKKLHVTQKETTKIIVGSGWVQPRKGVDLFIATAKYIKQHYDASCKFVWVGDGFDPEVDLAYSVWLQKEIEHSRLDDDFIFLQHQKNLDTIFSIADVFCLTSRMDPFPNVVIDALEHNLHIACFKDASGSVEFLEEHKASCTVVDYIDTYAMAAELIQYFQSNTPKTDINKKLVKEHLDFDQYVSYIDNLMNEAIVFEKNVDAITNYLLQNNLFDLSYYDHTAGNIEKACHIYVSASLKGIRMKNPKPGFNDLLWIENYAENNPYIVPVFEAHKQGILKTHTSHQLPIEKTTKINFFYAVHLHLYYIDLAQEFASYFKNLPGKFDILLSVVKEEDIQKAEDVFGHCGANSVKVMLVENIGRDSGPLYFGFKEVILSNKYEVIGHFHTKKSLDVNDGIGDKWREYLLNTLVGDKDIAHSIMSLFSLNKKLGLVFPDDPHVVDIGENKEYVDKLCEMLQIESLNDTPLFPVGNMFWARTESIKQLFSLNPDDVLEEEPLPYDGSYMHAIERITPTLVNSNGFEYNTVYRKGIVW</sequence>
<dbReference type="Pfam" id="PF00534">
    <property type="entry name" value="Glycos_transf_1"/>
    <property type="match status" value="1"/>
</dbReference>
<dbReference type="SUPFAM" id="SSF53756">
    <property type="entry name" value="UDP-Glycosyltransferase/glycogen phosphorylase"/>
    <property type="match status" value="1"/>
</dbReference>
<dbReference type="GO" id="GO:0016757">
    <property type="term" value="F:glycosyltransferase activity"/>
    <property type="evidence" value="ECO:0007669"/>
    <property type="project" value="UniProtKB-KW"/>
</dbReference>
<reference evidence="4 5" key="1">
    <citation type="submission" date="2019-06" db="EMBL/GenBank/DDBJ databases">
        <title>Sulfurimonas gotlandica sp. nov., a chemoautotrophic and psychrotolerant epsilonproteobacterium isolated from a pelagic redoxcline, and an emended description of the genus Sulfurimonas.</title>
        <authorList>
            <person name="Wang S."/>
            <person name="Jiang L."/>
            <person name="Shao Z."/>
        </authorList>
    </citation>
    <scope>NUCLEOTIDE SEQUENCE [LARGE SCALE GENOMIC DNA]</scope>
    <source>
        <strain evidence="4 5">S2-6</strain>
    </source>
</reference>
<name>A0A7M1B1X2_9BACT</name>
<dbReference type="Proteomes" id="UP000593719">
    <property type="component" value="Chromosome"/>
</dbReference>
<dbReference type="InterPro" id="IPR007739">
    <property type="entry name" value="RgpF"/>
</dbReference>
<evidence type="ECO:0000259" key="3">
    <source>
        <dbReference type="Pfam" id="PF00534"/>
    </source>
</evidence>
<dbReference type="KEGG" id="ssei:FJR45_01325"/>
<evidence type="ECO:0000256" key="1">
    <source>
        <dbReference type="ARBA" id="ARBA00022676"/>
    </source>
</evidence>
<dbReference type="Gene3D" id="3.40.50.2000">
    <property type="entry name" value="Glycogen Phosphorylase B"/>
    <property type="match status" value="2"/>
</dbReference>
<accession>A0A7M1B1X2</accession>
<dbReference type="PANTHER" id="PTHR12526">
    <property type="entry name" value="GLYCOSYLTRANSFERASE"/>
    <property type="match status" value="1"/>
</dbReference>
<keyword evidence="5" id="KW-1185">Reference proteome</keyword>
<dbReference type="RefSeq" id="WP_193151019.1">
    <property type="nucleotide sequence ID" value="NZ_CP041235.1"/>
</dbReference>
<evidence type="ECO:0000256" key="2">
    <source>
        <dbReference type="ARBA" id="ARBA00022679"/>
    </source>
</evidence>
<proteinExistence type="predicted"/>
<dbReference type="InterPro" id="IPR001296">
    <property type="entry name" value="Glyco_trans_1"/>
</dbReference>
<keyword evidence="1" id="KW-0328">Glycosyltransferase</keyword>
<organism evidence="4 5">
    <name type="scientific">Sulfurimonas sediminis</name>
    <dbReference type="NCBI Taxonomy" id="2590020"/>
    <lineage>
        <taxon>Bacteria</taxon>
        <taxon>Pseudomonadati</taxon>
        <taxon>Campylobacterota</taxon>
        <taxon>Epsilonproteobacteria</taxon>
        <taxon>Campylobacterales</taxon>
        <taxon>Sulfurimonadaceae</taxon>
        <taxon>Sulfurimonas</taxon>
    </lineage>
</organism>
<protein>
    <submittedName>
        <fullName evidence="4">Glycosyltransferase</fullName>
    </submittedName>
</protein>
<keyword evidence="2 4" id="KW-0808">Transferase</keyword>
<dbReference type="EMBL" id="CP041235">
    <property type="protein sequence ID" value="QOP42662.1"/>
    <property type="molecule type" value="Genomic_DNA"/>
</dbReference>
<evidence type="ECO:0000313" key="5">
    <source>
        <dbReference type="Proteomes" id="UP000593719"/>
    </source>
</evidence>
<gene>
    <name evidence="4" type="ORF">FJR45_01325</name>
</gene>
<evidence type="ECO:0000313" key="4">
    <source>
        <dbReference type="EMBL" id="QOP42662.1"/>
    </source>
</evidence>
<feature type="domain" description="Glycosyl transferase family 1" evidence="3">
    <location>
        <begin position="466"/>
        <end position="620"/>
    </location>
</feature>
<dbReference type="Pfam" id="PF05045">
    <property type="entry name" value="RgpF"/>
    <property type="match status" value="1"/>
</dbReference>
<dbReference type="AlphaFoldDB" id="A0A7M1B1X2"/>
<dbReference type="PANTHER" id="PTHR12526:SF629">
    <property type="entry name" value="TEICHURONIC ACID BIOSYNTHESIS GLYCOSYLTRANSFERASE TUAH-RELATED"/>
    <property type="match status" value="1"/>
</dbReference>